<keyword evidence="3 6" id="KW-0489">Methyltransferase</keyword>
<feature type="binding site" evidence="6">
    <location>
        <position position="73"/>
    </location>
    <ligand>
        <name>S-adenosyl-L-methionine</name>
        <dbReference type="ChEBI" id="CHEBI:59789"/>
    </ligand>
</feature>
<dbReference type="GO" id="GO:0070043">
    <property type="term" value="F:rRNA (guanine-N7-)-methyltransferase activity"/>
    <property type="evidence" value="ECO:0007669"/>
    <property type="project" value="UniProtKB-UniRule"/>
</dbReference>
<feature type="binding site" evidence="6">
    <location>
        <begin position="122"/>
        <end position="123"/>
    </location>
    <ligand>
        <name>S-adenosyl-L-methionine</name>
        <dbReference type="ChEBI" id="CHEBI:59789"/>
    </ligand>
</feature>
<feature type="binding site" evidence="6">
    <location>
        <position position="68"/>
    </location>
    <ligand>
        <name>S-adenosyl-L-methionine</name>
        <dbReference type="ChEBI" id="CHEBI:59789"/>
    </ligand>
</feature>
<dbReference type="PANTHER" id="PTHR31760:SF0">
    <property type="entry name" value="S-ADENOSYL-L-METHIONINE-DEPENDENT METHYLTRANSFERASES SUPERFAMILY PROTEIN"/>
    <property type="match status" value="1"/>
</dbReference>
<evidence type="ECO:0000256" key="4">
    <source>
        <dbReference type="ARBA" id="ARBA00022679"/>
    </source>
</evidence>
<dbReference type="PIRSF" id="PIRSF003078">
    <property type="entry name" value="GidB"/>
    <property type="match status" value="1"/>
</dbReference>
<dbReference type="InterPro" id="IPR029063">
    <property type="entry name" value="SAM-dependent_MTases_sf"/>
</dbReference>
<keyword evidence="1 6" id="KW-0963">Cytoplasm</keyword>
<proteinExistence type="inferred from homology"/>
<feature type="binding site" evidence="6">
    <location>
        <position position="136"/>
    </location>
    <ligand>
        <name>S-adenosyl-L-methionine</name>
        <dbReference type="ChEBI" id="CHEBI:59789"/>
    </ligand>
</feature>
<keyword evidence="2 6" id="KW-0698">rRNA processing</keyword>
<comment type="similarity">
    <text evidence="6">Belongs to the methyltransferase superfamily. RNA methyltransferase RsmG family.</text>
</comment>
<dbReference type="EC" id="2.1.1.170" evidence="6"/>
<gene>
    <name evidence="6 7" type="primary">rsmG</name>
    <name evidence="7" type="ORF">D6850_13785</name>
</gene>
<accession>A0A3A8AU24</accession>
<evidence type="ECO:0000313" key="8">
    <source>
        <dbReference type="Proteomes" id="UP000281128"/>
    </source>
</evidence>
<dbReference type="NCBIfam" id="TIGR00138">
    <property type="entry name" value="rsmG_gidB"/>
    <property type="match status" value="1"/>
</dbReference>
<dbReference type="AlphaFoldDB" id="A0A3A8AU24"/>
<keyword evidence="8" id="KW-1185">Reference proteome</keyword>
<organism evidence="7 8">
    <name type="scientific">Roseovarius spongiae</name>
    <dbReference type="NCBI Taxonomy" id="2320272"/>
    <lineage>
        <taxon>Bacteria</taxon>
        <taxon>Pseudomonadati</taxon>
        <taxon>Pseudomonadota</taxon>
        <taxon>Alphaproteobacteria</taxon>
        <taxon>Rhodobacterales</taxon>
        <taxon>Roseobacteraceae</taxon>
        <taxon>Roseovarius</taxon>
    </lineage>
</organism>
<protein>
    <recommendedName>
        <fullName evidence="6">Ribosomal RNA small subunit methyltransferase G</fullName>
        <ecNumber evidence="6">2.1.1.170</ecNumber>
    </recommendedName>
    <alternativeName>
        <fullName evidence="6">16S rRNA 7-methylguanosine methyltransferase</fullName>
        <shortName evidence="6">16S rRNA m7G methyltransferase</shortName>
    </alternativeName>
</protein>
<dbReference type="Gene3D" id="3.40.50.150">
    <property type="entry name" value="Vaccinia Virus protein VP39"/>
    <property type="match status" value="1"/>
</dbReference>
<dbReference type="RefSeq" id="WP_121167962.1">
    <property type="nucleotide sequence ID" value="NZ_RAPE01000004.1"/>
</dbReference>
<dbReference type="InterPro" id="IPR003682">
    <property type="entry name" value="rRNA_ssu_MeTfrase_G"/>
</dbReference>
<sequence>MNAVTLPNVSRETNDRLKVYAELVEKWNPRINLVSKSSIAHLWERHIADSAQNLDLAPPTLRHWVDLGSGGGFPGIVIAILLSEFQPDARMTLVESDQRKCAFLRSALRQTGCTAEVIADRIEDIEPLGADVLSARALADLDRLLGFAERHMKTRGCALFPKGARWQEEVANARSRWRFDIEVAKSRTDPAAAILKISGVSRD</sequence>
<reference evidence="7 8" key="1">
    <citation type="submission" date="2018-09" db="EMBL/GenBank/DDBJ databases">
        <title>Roseovarius spongiae sp. nov., isolated from a marine sponge.</title>
        <authorList>
            <person name="Zhuang L."/>
            <person name="Luo L."/>
        </authorList>
    </citation>
    <scope>NUCLEOTIDE SEQUENCE [LARGE SCALE GENOMIC DNA]</scope>
    <source>
        <strain evidence="7 8">HN-E21</strain>
    </source>
</reference>
<comment type="caution">
    <text evidence="6">Lacks conserved residue(s) required for the propagation of feature annotation.</text>
</comment>
<dbReference type="HAMAP" id="MF_00074">
    <property type="entry name" value="16SrRNA_methyltr_G"/>
    <property type="match status" value="1"/>
</dbReference>
<dbReference type="SUPFAM" id="SSF53335">
    <property type="entry name" value="S-adenosyl-L-methionine-dependent methyltransferases"/>
    <property type="match status" value="1"/>
</dbReference>
<dbReference type="EMBL" id="RAPE01000004">
    <property type="protein sequence ID" value="RKF13371.1"/>
    <property type="molecule type" value="Genomic_DNA"/>
</dbReference>
<evidence type="ECO:0000256" key="5">
    <source>
        <dbReference type="ARBA" id="ARBA00022691"/>
    </source>
</evidence>
<comment type="subcellular location">
    <subcellularLocation>
        <location evidence="6">Cytoplasm</location>
    </subcellularLocation>
</comment>
<evidence type="ECO:0000313" key="7">
    <source>
        <dbReference type="EMBL" id="RKF13371.1"/>
    </source>
</evidence>
<dbReference type="PANTHER" id="PTHR31760">
    <property type="entry name" value="S-ADENOSYL-L-METHIONINE-DEPENDENT METHYLTRANSFERASES SUPERFAMILY PROTEIN"/>
    <property type="match status" value="1"/>
</dbReference>
<evidence type="ECO:0000256" key="2">
    <source>
        <dbReference type="ARBA" id="ARBA00022552"/>
    </source>
</evidence>
<dbReference type="Pfam" id="PF02527">
    <property type="entry name" value="GidB"/>
    <property type="match status" value="1"/>
</dbReference>
<comment type="catalytic activity">
    <reaction evidence="6">
        <text>guanosine(527) in 16S rRNA + S-adenosyl-L-methionine = N(7)-methylguanosine(527) in 16S rRNA + S-adenosyl-L-homocysteine</text>
        <dbReference type="Rhea" id="RHEA:42732"/>
        <dbReference type="Rhea" id="RHEA-COMP:10209"/>
        <dbReference type="Rhea" id="RHEA-COMP:10210"/>
        <dbReference type="ChEBI" id="CHEBI:57856"/>
        <dbReference type="ChEBI" id="CHEBI:59789"/>
        <dbReference type="ChEBI" id="CHEBI:74269"/>
        <dbReference type="ChEBI" id="CHEBI:74480"/>
        <dbReference type="EC" id="2.1.1.170"/>
    </reaction>
</comment>
<keyword evidence="4 6" id="KW-0808">Transferase</keyword>
<dbReference type="GO" id="GO:0005829">
    <property type="term" value="C:cytosol"/>
    <property type="evidence" value="ECO:0007669"/>
    <property type="project" value="TreeGrafter"/>
</dbReference>
<comment type="caution">
    <text evidence="7">The sequence shown here is derived from an EMBL/GenBank/DDBJ whole genome shotgun (WGS) entry which is preliminary data.</text>
</comment>
<name>A0A3A8AU24_9RHOB</name>
<evidence type="ECO:0000256" key="1">
    <source>
        <dbReference type="ARBA" id="ARBA00022490"/>
    </source>
</evidence>
<dbReference type="Proteomes" id="UP000281128">
    <property type="component" value="Unassembled WGS sequence"/>
</dbReference>
<dbReference type="OrthoDB" id="9808773at2"/>
<evidence type="ECO:0000256" key="3">
    <source>
        <dbReference type="ARBA" id="ARBA00022603"/>
    </source>
</evidence>
<evidence type="ECO:0000256" key="6">
    <source>
        <dbReference type="HAMAP-Rule" id="MF_00074"/>
    </source>
</evidence>
<comment type="function">
    <text evidence="6">Specifically methylates the N7 position of guanine in position 527 of 16S rRNA.</text>
</comment>
<keyword evidence="5 6" id="KW-0949">S-adenosyl-L-methionine</keyword>